<reference evidence="2 3" key="1">
    <citation type="journal article" date="2019" name="Front. Genet.">
        <title>Whole-Genome Sequencing of the Opportunistic Yeast Pathogen Candida inconspicua Uncovers Its Hybrid Origin.</title>
        <authorList>
            <person name="Mixao V."/>
            <person name="Hansen A.P."/>
            <person name="Saus E."/>
            <person name="Boekhout T."/>
            <person name="Lass-Florl C."/>
            <person name="Gabaldon T."/>
        </authorList>
    </citation>
    <scope>NUCLEOTIDE SEQUENCE [LARGE SCALE GENOMIC DNA]</scope>
    <source>
        <strain evidence="2 3">CBS 180</strain>
    </source>
</reference>
<evidence type="ECO:0000256" key="1">
    <source>
        <dbReference type="SAM" id="MobiDB-lite"/>
    </source>
</evidence>
<proteinExistence type="predicted"/>
<evidence type="ECO:0000313" key="2">
    <source>
        <dbReference type="EMBL" id="TID28761.1"/>
    </source>
</evidence>
<evidence type="ECO:0000313" key="3">
    <source>
        <dbReference type="Proteomes" id="UP000307173"/>
    </source>
</evidence>
<dbReference type="OrthoDB" id="3991482at2759"/>
<sequence length="360" mass="43127">MSYFTESLNSQLSMLGLDNRNEKPPNELVNHQLSIRQVGQRQRYLQEQTQTPPHSRLTDSDSQLPDDVNTLKSMLETRMKYTRPQVGEVWEFNVYTADIRYLKDCIQFIDNHCQNRYYMEYLAPLEMEPDELDQEFNVRFYNHFSFKAVREELIEQIRVSKYNYLSNLVLFRRSPGDSVPKSWFIYTDNKRLTESDYIRFYDVMDQKMIEWILRYCVDNNYIRERAETLKMTTYDLLDVISNGQNVSFQVKLLIDLLNNHEGREDYLSKGFLPYLTYVEHLQESIEKSIPKCKNPYKTAFLLMAIFKGMTAYPNLLNSFEPRIEEFLYTYPNFTLGELSTFLQKYDMPNLKEFEIKRILN</sequence>
<name>A0A4V4NFR1_9ASCO</name>
<comment type="caution">
    <text evidence="2">The sequence shown here is derived from an EMBL/GenBank/DDBJ whole genome shotgun (WGS) entry which is preliminary data.</text>
</comment>
<feature type="region of interest" description="Disordered" evidence="1">
    <location>
        <begin position="46"/>
        <end position="66"/>
    </location>
</feature>
<dbReference type="EMBL" id="SELW01000370">
    <property type="protein sequence ID" value="TID28761.1"/>
    <property type="molecule type" value="Genomic_DNA"/>
</dbReference>
<keyword evidence="3" id="KW-1185">Reference proteome</keyword>
<organism evidence="2 3">
    <name type="scientific">Pichia inconspicua</name>
    <dbReference type="NCBI Taxonomy" id="52247"/>
    <lineage>
        <taxon>Eukaryota</taxon>
        <taxon>Fungi</taxon>
        <taxon>Dikarya</taxon>
        <taxon>Ascomycota</taxon>
        <taxon>Saccharomycotina</taxon>
        <taxon>Pichiomycetes</taxon>
        <taxon>Pichiales</taxon>
        <taxon>Pichiaceae</taxon>
        <taxon>Pichia</taxon>
    </lineage>
</organism>
<protein>
    <submittedName>
        <fullName evidence="2">Uncharacterized protein</fullName>
    </submittedName>
</protein>
<dbReference type="Proteomes" id="UP000307173">
    <property type="component" value="Unassembled WGS sequence"/>
</dbReference>
<dbReference type="AlphaFoldDB" id="A0A4V4NFR1"/>
<accession>A0A4V4NFR1</accession>
<gene>
    <name evidence="2" type="ORF">CANINC_002280</name>
</gene>